<dbReference type="GO" id="GO:0045893">
    <property type="term" value="P:positive regulation of DNA-templated transcription"/>
    <property type="evidence" value="ECO:0007669"/>
    <property type="project" value="TreeGrafter"/>
</dbReference>
<evidence type="ECO:0000256" key="6">
    <source>
        <dbReference type="ARBA" id="ARBA00023010"/>
    </source>
</evidence>
<dbReference type="OrthoDB" id="5422384at2759"/>
<dbReference type="Proteomes" id="UP000800235">
    <property type="component" value="Unassembled WGS sequence"/>
</dbReference>
<sequence length="1045" mass="114884">MTFAVPDDYSDSSDPPSTPNRRSTRSHPSTTPAGPPPSDRLPSFTPKGPPPPSSAFGSSLFGTTNRPSSQPKPLFSAPSKNANATVSFGETTSRQIPNSSPPAPIELGDDTDEDDDDDEDMFAKEGEDMDDSLANMSPGYNPFAASTASDAFRASRGNKLPTFNTSMGQSTRSTNHNRSEMDFQAYAKGIAAATPSAPLDDPDSLMLQTELRAEQMAEAYKKGHPEAVPDIIYGLSELWRAHGPMEDDGAESEFIGPSDPDANISKANFLASLALTIHNPPTIEQSSNKTSRFRRSPQLGDNVPTPFPKVLLDWMNRYHNPSGPAIDGVLEYKRGYSASPAFWDAIFMSLTRARFDITIQLLQNAKFEVAVEEDGSGAAYNEDQLSNINKVVSQAIRLLETAPGLTSNDWDIRNENWAVFRLRVESTKEALESYVEGGAQRTIDDLKSSRFGRSAKSSTFGRPESKVPFEIYECIKDVYNQLLAGHEDLFKSSFDWVEAVFALTIWWNGDDGVIPRGNMGASRRSIGRNQQTRQVDVSPGIAYRQQMATAFRLVLDEDDLRDSIDTTDPVQVGLACIFTGDTKGLLGILRTFSVPIASTLAEIAGAGGWLTDETNTRETVENFDQSDLMVLSYGQEDLKTNEKDKLLTEYATLLSQKESIELPANPVEPQPPIEGWELALRVLGRLEDKENAQAKVGALLDRLHFTSNHQVDSVLDLCITLQFPQHAKKITEKYADSVAETTHRYGDALLYYSRAHRFDKAKRVIDELILTCLYTSSAYPPEKDMDDRFRSFVQRPKKSLDNLAKLDLAAAEKLSAWLSGYATLRKFYDIRDERPIENVSDKTSFPLSTKRRKASEALLAVISSSADCIRGGLYDPTVDVVVPVDALLVLLGEALPLLGNSPRTLKLPALYTLLKAVEDLQTIGPRISAKCESVFHIALENFHGGEVPSPRARLRKETSGMSGMTGSSQFSLVGSSLLNSKETMGTVGSGSEGSGVLVGRGEVRREWDWREGLRRNADGEDVLRVLRLGLGREVARAWAEGEDRA</sequence>
<keyword evidence="7 9" id="KW-0906">Nuclear pore complex</keyword>
<gene>
    <name evidence="11" type="ORF">EJ08DRAFT_276773</name>
</gene>
<dbReference type="PANTHER" id="PTHR13373">
    <property type="entry name" value="FROUNT PROTEIN-RELATED"/>
    <property type="match status" value="1"/>
</dbReference>
<dbReference type="AlphaFoldDB" id="A0A9P4NP01"/>
<feature type="compositionally biased region" description="Polar residues" evidence="10">
    <location>
        <begin position="161"/>
        <end position="175"/>
    </location>
</feature>
<comment type="caution">
    <text evidence="11">The sequence shown here is derived from an EMBL/GenBank/DDBJ whole genome shotgun (WGS) entry which is preliminary data.</text>
</comment>
<keyword evidence="5 9" id="KW-0653">Protein transport</keyword>
<dbReference type="InterPro" id="IPR011502">
    <property type="entry name" value="Nucleoporin_Nup85"/>
</dbReference>
<proteinExistence type="inferred from homology"/>
<dbReference type="GO" id="GO:0017056">
    <property type="term" value="F:structural constituent of nuclear pore"/>
    <property type="evidence" value="ECO:0007669"/>
    <property type="project" value="TreeGrafter"/>
</dbReference>
<evidence type="ECO:0000256" key="4">
    <source>
        <dbReference type="ARBA" id="ARBA00022816"/>
    </source>
</evidence>
<dbReference type="PANTHER" id="PTHR13373:SF21">
    <property type="entry name" value="NUCLEAR PORE COMPLEX PROTEIN NUP85"/>
    <property type="match status" value="1"/>
</dbReference>
<keyword evidence="3 9" id="KW-0813">Transport</keyword>
<comment type="function">
    <text evidence="9">Functions as a component of the nuclear pore complex (NPC).</text>
</comment>
<dbReference type="EMBL" id="MU007047">
    <property type="protein sequence ID" value="KAF2429384.1"/>
    <property type="molecule type" value="Genomic_DNA"/>
</dbReference>
<keyword evidence="9" id="KW-0472">Membrane</keyword>
<feature type="region of interest" description="Disordered" evidence="10">
    <location>
        <begin position="156"/>
        <end position="175"/>
    </location>
</feature>
<accession>A0A9P4NP01</accession>
<dbReference type="GO" id="GO:0031080">
    <property type="term" value="C:nuclear pore outer ring"/>
    <property type="evidence" value="ECO:0007669"/>
    <property type="project" value="TreeGrafter"/>
</dbReference>
<organism evidence="11 12">
    <name type="scientific">Tothia fuscella</name>
    <dbReference type="NCBI Taxonomy" id="1048955"/>
    <lineage>
        <taxon>Eukaryota</taxon>
        <taxon>Fungi</taxon>
        <taxon>Dikarya</taxon>
        <taxon>Ascomycota</taxon>
        <taxon>Pezizomycotina</taxon>
        <taxon>Dothideomycetes</taxon>
        <taxon>Pleosporomycetidae</taxon>
        <taxon>Venturiales</taxon>
        <taxon>Cylindrosympodiaceae</taxon>
        <taxon>Tothia</taxon>
    </lineage>
</organism>
<dbReference type="GO" id="GO:0031965">
    <property type="term" value="C:nuclear membrane"/>
    <property type="evidence" value="ECO:0007669"/>
    <property type="project" value="UniProtKB-UniRule"/>
</dbReference>
<feature type="compositionally biased region" description="Acidic residues" evidence="10">
    <location>
        <begin position="107"/>
        <end position="120"/>
    </location>
</feature>
<evidence type="ECO:0000256" key="1">
    <source>
        <dbReference type="ARBA" id="ARBA00004567"/>
    </source>
</evidence>
<feature type="compositionally biased region" description="Polar residues" evidence="10">
    <location>
        <begin position="78"/>
        <end position="98"/>
    </location>
</feature>
<comment type="subunit">
    <text evidence="9">Component of the nuclear pore complex (NPC).</text>
</comment>
<dbReference type="Pfam" id="PF07575">
    <property type="entry name" value="Nucleopor_Nup85"/>
    <property type="match status" value="1"/>
</dbReference>
<reference evidence="11" key="1">
    <citation type="journal article" date="2020" name="Stud. Mycol.">
        <title>101 Dothideomycetes genomes: a test case for predicting lifestyles and emergence of pathogens.</title>
        <authorList>
            <person name="Haridas S."/>
            <person name="Albert R."/>
            <person name="Binder M."/>
            <person name="Bloem J."/>
            <person name="Labutti K."/>
            <person name="Salamov A."/>
            <person name="Andreopoulos B."/>
            <person name="Baker S."/>
            <person name="Barry K."/>
            <person name="Bills G."/>
            <person name="Bluhm B."/>
            <person name="Cannon C."/>
            <person name="Castanera R."/>
            <person name="Culley D."/>
            <person name="Daum C."/>
            <person name="Ezra D."/>
            <person name="Gonzalez J."/>
            <person name="Henrissat B."/>
            <person name="Kuo A."/>
            <person name="Liang C."/>
            <person name="Lipzen A."/>
            <person name="Lutzoni F."/>
            <person name="Magnuson J."/>
            <person name="Mondo S."/>
            <person name="Nolan M."/>
            <person name="Ohm R."/>
            <person name="Pangilinan J."/>
            <person name="Park H.-J."/>
            <person name="Ramirez L."/>
            <person name="Alfaro M."/>
            <person name="Sun H."/>
            <person name="Tritt A."/>
            <person name="Yoshinaga Y."/>
            <person name="Zwiers L.-H."/>
            <person name="Turgeon B."/>
            <person name="Goodwin S."/>
            <person name="Spatafora J."/>
            <person name="Crous P."/>
            <person name="Grigoriev I."/>
        </authorList>
    </citation>
    <scope>NUCLEOTIDE SEQUENCE</scope>
    <source>
        <strain evidence="11">CBS 130266</strain>
    </source>
</reference>
<evidence type="ECO:0000256" key="2">
    <source>
        <dbReference type="ARBA" id="ARBA00005573"/>
    </source>
</evidence>
<evidence type="ECO:0000256" key="7">
    <source>
        <dbReference type="ARBA" id="ARBA00023132"/>
    </source>
</evidence>
<comment type="similarity">
    <text evidence="2 9">Belongs to the nucleoporin Nup85 family.</text>
</comment>
<evidence type="ECO:0000256" key="5">
    <source>
        <dbReference type="ARBA" id="ARBA00022927"/>
    </source>
</evidence>
<name>A0A9P4NP01_9PEZI</name>
<evidence type="ECO:0000256" key="3">
    <source>
        <dbReference type="ARBA" id="ARBA00022448"/>
    </source>
</evidence>
<feature type="region of interest" description="Disordered" evidence="10">
    <location>
        <begin position="1"/>
        <end position="132"/>
    </location>
</feature>
<protein>
    <recommendedName>
        <fullName evidence="9">Nuclear pore complex protein Nup85</fullName>
    </recommendedName>
</protein>
<keyword evidence="6 9" id="KW-0811">Translocation</keyword>
<keyword evidence="8 9" id="KW-0539">Nucleus</keyword>
<evidence type="ECO:0000313" key="12">
    <source>
        <dbReference type="Proteomes" id="UP000800235"/>
    </source>
</evidence>
<keyword evidence="4 9" id="KW-0509">mRNA transport</keyword>
<comment type="subcellular location">
    <subcellularLocation>
        <location evidence="1 9">Nucleus</location>
        <location evidence="1 9">Nuclear pore complex</location>
    </subcellularLocation>
</comment>
<evidence type="ECO:0000256" key="9">
    <source>
        <dbReference type="RuleBase" id="RU365073"/>
    </source>
</evidence>
<evidence type="ECO:0000313" key="11">
    <source>
        <dbReference type="EMBL" id="KAF2429384.1"/>
    </source>
</evidence>
<feature type="compositionally biased region" description="Low complexity" evidence="10">
    <location>
        <begin position="12"/>
        <end position="32"/>
    </location>
</feature>
<evidence type="ECO:0000256" key="10">
    <source>
        <dbReference type="SAM" id="MobiDB-lite"/>
    </source>
</evidence>
<keyword evidence="12" id="KW-1185">Reference proteome</keyword>
<evidence type="ECO:0000256" key="8">
    <source>
        <dbReference type="ARBA" id="ARBA00023242"/>
    </source>
</evidence>
<dbReference type="GO" id="GO:0006406">
    <property type="term" value="P:mRNA export from nucleus"/>
    <property type="evidence" value="ECO:0007669"/>
    <property type="project" value="TreeGrafter"/>
</dbReference>
<dbReference type="GO" id="GO:0006606">
    <property type="term" value="P:protein import into nucleus"/>
    <property type="evidence" value="ECO:0007669"/>
    <property type="project" value="TreeGrafter"/>
</dbReference>